<protein>
    <submittedName>
        <fullName evidence="3">Conjugative transposon protein TraM</fullName>
    </submittedName>
</protein>
<keyword evidence="4" id="KW-1185">Reference proteome</keyword>
<comment type="caution">
    <text evidence="3">The sequence shown here is derived from an EMBL/GenBank/DDBJ whole genome shotgun (WGS) entry which is preliminary data.</text>
</comment>
<dbReference type="EMBL" id="RPDH01000001">
    <property type="protein sequence ID" value="RPE13184.1"/>
    <property type="molecule type" value="Genomic_DNA"/>
</dbReference>
<organism evidence="3 4">
    <name type="scientific">Chitinophaga lutea</name>
    <dbReference type="NCBI Taxonomy" id="2488634"/>
    <lineage>
        <taxon>Bacteria</taxon>
        <taxon>Pseudomonadati</taxon>
        <taxon>Bacteroidota</taxon>
        <taxon>Chitinophagia</taxon>
        <taxon>Chitinophagales</taxon>
        <taxon>Chitinophagaceae</taxon>
        <taxon>Chitinophaga</taxon>
    </lineage>
</organism>
<dbReference type="AlphaFoldDB" id="A0A3N4QNA5"/>
<proteinExistence type="predicted"/>
<dbReference type="Proteomes" id="UP000278351">
    <property type="component" value="Unassembled WGS sequence"/>
</dbReference>
<accession>A0A3N4QNA5</accession>
<name>A0A3N4QNA5_9BACT</name>
<reference evidence="3 4" key="1">
    <citation type="submission" date="2018-11" db="EMBL/GenBank/DDBJ databases">
        <title>Chitinophaga lutea sp.nov., isolate from arsenic contaminated soil.</title>
        <authorList>
            <person name="Zong Y."/>
        </authorList>
    </citation>
    <scope>NUCLEOTIDE SEQUENCE [LARGE SCALE GENOMIC DNA]</scope>
    <source>
        <strain evidence="3 4">ZY74</strain>
    </source>
</reference>
<feature type="compositionally biased region" description="Polar residues" evidence="1">
    <location>
        <begin position="38"/>
        <end position="62"/>
    </location>
</feature>
<sequence>MNMKPNVNKKKLPLLFLPLLAVPITLIAISLSAKHCGQQESEPSGKSAFNSKVPAANQQPQPKNKLEAYLAAQADSVKKSQALAGDPYAATDPVVIDPLPDQHMTYPRIAPARPGSQDREQQMEQRLADLYKALQPSPADSGGSVPPPIPARTEAEAPTAQLEQMMQMLQQQSGDDPEMAQLKSVLESALDLQYPQRVKNWLSAQASAARPKPVAVRLSPMDTDSSEQRPVTALAPAGNRFYPVTYSMTTATDPAATFVAAVIHDNQSVLERATVKLRTLQDIFIGADRIPRNSFIFGKATPQADRLMIEVTTVNFNQVIYPVKVTLFDGVDGMEGVRIERTIGNESSKESMTDAVSQLQLASLDPSIGQQAANTGLQAIRGLMNKKIKRKPVALKAGHQLLLKFEQP</sequence>
<evidence type="ECO:0000313" key="4">
    <source>
        <dbReference type="Proteomes" id="UP000278351"/>
    </source>
</evidence>
<evidence type="ECO:0000313" key="3">
    <source>
        <dbReference type="EMBL" id="RPE13184.1"/>
    </source>
</evidence>
<feature type="region of interest" description="Disordered" evidence="1">
    <location>
        <begin position="38"/>
        <end position="63"/>
    </location>
</feature>
<evidence type="ECO:0000259" key="2">
    <source>
        <dbReference type="Pfam" id="PF12508"/>
    </source>
</evidence>
<gene>
    <name evidence="3" type="primary">traM</name>
    <name evidence="3" type="ORF">EGT74_06540</name>
</gene>
<dbReference type="InterPro" id="IPR055407">
    <property type="entry name" value="TraM_C"/>
</dbReference>
<dbReference type="Pfam" id="PF12508">
    <property type="entry name" value="Transposon_TraM"/>
    <property type="match status" value="1"/>
</dbReference>
<evidence type="ECO:0000256" key="1">
    <source>
        <dbReference type="SAM" id="MobiDB-lite"/>
    </source>
</evidence>
<feature type="domain" description="Conjugative transposon TraM C-terminal" evidence="2">
    <location>
        <begin position="259"/>
        <end position="404"/>
    </location>
</feature>